<dbReference type="EMBL" id="JAMKFB020000019">
    <property type="protein sequence ID" value="KAL0166723.1"/>
    <property type="molecule type" value="Genomic_DNA"/>
</dbReference>
<protein>
    <submittedName>
        <fullName evidence="1">Uncharacterized protein</fullName>
    </submittedName>
</protein>
<evidence type="ECO:0000313" key="2">
    <source>
        <dbReference type="Proteomes" id="UP001529510"/>
    </source>
</evidence>
<reference evidence="1 2" key="1">
    <citation type="submission" date="2024-05" db="EMBL/GenBank/DDBJ databases">
        <title>Genome sequencing and assembly of Indian major carp, Cirrhinus mrigala (Hamilton, 1822).</title>
        <authorList>
            <person name="Mohindra V."/>
            <person name="Chowdhury L.M."/>
            <person name="Lal K."/>
            <person name="Jena J.K."/>
        </authorList>
    </citation>
    <scope>NUCLEOTIDE SEQUENCE [LARGE SCALE GENOMIC DNA]</scope>
    <source>
        <strain evidence="1">CM1030</strain>
        <tissue evidence="1">Blood</tissue>
    </source>
</reference>
<dbReference type="Proteomes" id="UP001529510">
    <property type="component" value="Unassembled WGS sequence"/>
</dbReference>
<dbReference type="AlphaFoldDB" id="A0ABD0NXW2"/>
<sequence>SGTSTYRSNFRPPCRKCHKASSALMLFGGRFFCHVRRVWGMRSGDEEIKDMEFIYNIHTRNRNEQEQQGIHT</sequence>
<accession>A0ABD0NXW2</accession>
<feature type="non-terminal residue" evidence="1">
    <location>
        <position position="72"/>
    </location>
</feature>
<feature type="non-terminal residue" evidence="1">
    <location>
        <position position="1"/>
    </location>
</feature>
<proteinExistence type="predicted"/>
<gene>
    <name evidence="1" type="ORF">M9458_038567</name>
</gene>
<evidence type="ECO:0000313" key="1">
    <source>
        <dbReference type="EMBL" id="KAL0166723.1"/>
    </source>
</evidence>
<keyword evidence="2" id="KW-1185">Reference proteome</keyword>
<organism evidence="1 2">
    <name type="scientific">Cirrhinus mrigala</name>
    <name type="common">Mrigala</name>
    <dbReference type="NCBI Taxonomy" id="683832"/>
    <lineage>
        <taxon>Eukaryota</taxon>
        <taxon>Metazoa</taxon>
        <taxon>Chordata</taxon>
        <taxon>Craniata</taxon>
        <taxon>Vertebrata</taxon>
        <taxon>Euteleostomi</taxon>
        <taxon>Actinopterygii</taxon>
        <taxon>Neopterygii</taxon>
        <taxon>Teleostei</taxon>
        <taxon>Ostariophysi</taxon>
        <taxon>Cypriniformes</taxon>
        <taxon>Cyprinidae</taxon>
        <taxon>Labeoninae</taxon>
        <taxon>Labeonini</taxon>
        <taxon>Cirrhinus</taxon>
    </lineage>
</organism>
<name>A0ABD0NXW2_CIRMR</name>
<comment type="caution">
    <text evidence="1">The sequence shown here is derived from an EMBL/GenBank/DDBJ whole genome shotgun (WGS) entry which is preliminary data.</text>
</comment>